<accession>A0A0A9GS38</accession>
<reference evidence="2" key="2">
    <citation type="journal article" date="2015" name="Data Brief">
        <title>Shoot transcriptome of the giant reed, Arundo donax.</title>
        <authorList>
            <person name="Barrero R.A."/>
            <person name="Guerrero F.D."/>
            <person name="Moolhuijzen P."/>
            <person name="Goolsby J.A."/>
            <person name="Tidwell J."/>
            <person name="Bellgard S.E."/>
            <person name="Bellgard M.I."/>
        </authorList>
    </citation>
    <scope>NUCLEOTIDE SEQUENCE</scope>
    <source>
        <tissue evidence="2">Shoot tissue taken approximately 20 cm above the soil surface</tissue>
    </source>
</reference>
<name>A0A0A9GS38_ARUDO</name>
<feature type="region of interest" description="Disordered" evidence="1">
    <location>
        <begin position="1"/>
        <end position="25"/>
    </location>
</feature>
<dbReference type="AlphaFoldDB" id="A0A0A9GS38"/>
<evidence type="ECO:0000313" key="2">
    <source>
        <dbReference type="EMBL" id="JAE27252.1"/>
    </source>
</evidence>
<sequence>MRGVGGPSPSIQGNDNKRQDQGNRE</sequence>
<reference evidence="2" key="1">
    <citation type="submission" date="2014-09" db="EMBL/GenBank/DDBJ databases">
        <authorList>
            <person name="Magalhaes I.L.F."/>
            <person name="Oliveira U."/>
            <person name="Santos F.R."/>
            <person name="Vidigal T.H.D.A."/>
            <person name="Brescovit A.D."/>
            <person name="Santos A.J."/>
        </authorList>
    </citation>
    <scope>NUCLEOTIDE SEQUENCE</scope>
    <source>
        <tissue evidence="2">Shoot tissue taken approximately 20 cm above the soil surface</tissue>
    </source>
</reference>
<organism evidence="2">
    <name type="scientific">Arundo donax</name>
    <name type="common">Giant reed</name>
    <name type="synonym">Donax arundinaceus</name>
    <dbReference type="NCBI Taxonomy" id="35708"/>
    <lineage>
        <taxon>Eukaryota</taxon>
        <taxon>Viridiplantae</taxon>
        <taxon>Streptophyta</taxon>
        <taxon>Embryophyta</taxon>
        <taxon>Tracheophyta</taxon>
        <taxon>Spermatophyta</taxon>
        <taxon>Magnoliopsida</taxon>
        <taxon>Liliopsida</taxon>
        <taxon>Poales</taxon>
        <taxon>Poaceae</taxon>
        <taxon>PACMAD clade</taxon>
        <taxon>Arundinoideae</taxon>
        <taxon>Arundineae</taxon>
        <taxon>Arundo</taxon>
    </lineage>
</organism>
<feature type="compositionally biased region" description="Basic and acidic residues" evidence="1">
    <location>
        <begin position="15"/>
        <end position="25"/>
    </location>
</feature>
<protein>
    <submittedName>
        <fullName evidence="2">Uncharacterized protein</fullName>
    </submittedName>
</protein>
<evidence type="ECO:0000256" key="1">
    <source>
        <dbReference type="SAM" id="MobiDB-lite"/>
    </source>
</evidence>
<dbReference type="EMBL" id="GBRH01170644">
    <property type="protein sequence ID" value="JAE27252.1"/>
    <property type="molecule type" value="Transcribed_RNA"/>
</dbReference>
<proteinExistence type="predicted"/>